<organism evidence="3 4">
    <name type="scientific">Pontibacter ruber</name>
    <dbReference type="NCBI Taxonomy" id="1343895"/>
    <lineage>
        <taxon>Bacteria</taxon>
        <taxon>Pseudomonadati</taxon>
        <taxon>Bacteroidota</taxon>
        <taxon>Cytophagia</taxon>
        <taxon>Cytophagales</taxon>
        <taxon>Hymenobacteraceae</taxon>
        <taxon>Pontibacter</taxon>
    </lineage>
</organism>
<proteinExistence type="predicted"/>
<accession>A0ABW5CS92</accession>
<name>A0ABW5CS92_9BACT</name>
<protein>
    <submittedName>
        <fullName evidence="3">NAD-dependent epimerase/dehydratase family protein</fullName>
    </submittedName>
</protein>
<feature type="domain" description="NAD-dependent epimerase/dehydratase" evidence="2">
    <location>
        <begin position="5"/>
        <end position="266"/>
    </location>
</feature>
<dbReference type="Gene3D" id="3.40.50.720">
    <property type="entry name" value="NAD(P)-binding Rossmann-like Domain"/>
    <property type="match status" value="1"/>
</dbReference>
<dbReference type="SUPFAM" id="SSF51735">
    <property type="entry name" value="NAD(P)-binding Rossmann-fold domains"/>
    <property type="match status" value="1"/>
</dbReference>
<keyword evidence="4" id="KW-1185">Reference proteome</keyword>
<evidence type="ECO:0000256" key="1">
    <source>
        <dbReference type="ARBA" id="ARBA00023027"/>
    </source>
</evidence>
<evidence type="ECO:0000313" key="3">
    <source>
        <dbReference type="EMBL" id="MFD2244913.1"/>
    </source>
</evidence>
<dbReference type="PANTHER" id="PTHR43574">
    <property type="entry name" value="EPIMERASE-RELATED"/>
    <property type="match status" value="1"/>
</dbReference>
<keyword evidence="1" id="KW-0520">NAD</keyword>
<evidence type="ECO:0000313" key="4">
    <source>
        <dbReference type="Proteomes" id="UP001597374"/>
    </source>
</evidence>
<dbReference type="InterPro" id="IPR001509">
    <property type="entry name" value="Epimerase_deHydtase"/>
</dbReference>
<evidence type="ECO:0000259" key="2">
    <source>
        <dbReference type="Pfam" id="PF01370"/>
    </source>
</evidence>
<sequence length="344" mass="38707">MNNYILITGSAGFIGHHLTVKLIKLGFQVVGLDSINDYYDVNLKLERLKLQGFTIGEISYNKIIQNDKGAYFVQLDLADQENLDKLFKRFSISIVINLAAQAGVRYSLEAPESYIKSNIVGFTNLLECCRNYAIKHLLFASSSSVYGISESVPFKTTDRTDSPVSLYAATKKANEVIAYSYAHLYGIPCTGLRFFTVYGPLGRPDMAYFSFTKAILEAKPIRVFNQGNMLRDFTYIDDIVESIIRLMDIVPANIVTSARYKIYNIGNSKPVNLLDFITTLGNLLSIKPNMIYTEMQLGDVPVTFADTSDLNEVINFKPNTSLKDGLANFVRWYKDYYLSDENGC</sequence>
<dbReference type="RefSeq" id="WP_250429713.1">
    <property type="nucleotide sequence ID" value="NZ_JALPRR010000002.1"/>
</dbReference>
<dbReference type="EMBL" id="JBHUIM010000001">
    <property type="protein sequence ID" value="MFD2244913.1"/>
    <property type="molecule type" value="Genomic_DNA"/>
</dbReference>
<reference evidence="4" key="1">
    <citation type="journal article" date="2019" name="Int. J. Syst. Evol. Microbiol.">
        <title>The Global Catalogue of Microorganisms (GCM) 10K type strain sequencing project: providing services to taxonomists for standard genome sequencing and annotation.</title>
        <authorList>
            <consortium name="The Broad Institute Genomics Platform"/>
            <consortium name="The Broad Institute Genome Sequencing Center for Infectious Disease"/>
            <person name="Wu L."/>
            <person name="Ma J."/>
        </authorList>
    </citation>
    <scope>NUCLEOTIDE SEQUENCE [LARGE SCALE GENOMIC DNA]</scope>
    <source>
        <strain evidence="4">CGMCC 4.1782</strain>
    </source>
</reference>
<comment type="caution">
    <text evidence="3">The sequence shown here is derived from an EMBL/GenBank/DDBJ whole genome shotgun (WGS) entry which is preliminary data.</text>
</comment>
<dbReference type="Proteomes" id="UP001597374">
    <property type="component" value="Unassembled WGS sequence"/>
</dbReference>
<dbReference type="PRINTS" id="PR01713">
    <property type="entry name" value="NUCEPIMERASE"/>
</dbReference>
<dbReference type="Gene3D" id="3.90.25.10">
    <property type="entry name" value="UDP-galactose 4-epimerase, domain 1"/>
    <property type="match status" value="1"/>
</dbReference>
<dbReference type="Pfam" id="PF01370">
    <property type="entry name" value="Epimerase"/>
    <property type="match status" value="1"/>
</dbReference>
<dbReference type="InterPro" id="IPR036291">
    <property type="entry name" value="NAD(P)-bd_dom_sf"/>
</dbReference>
<gene>
    <name evidence="3" type="ORF">ACFSKP_01530</name>
</gene>